<evidence type="ECO:0000256" key="2">
    <source>
        <dbReference type="SAM" id="Coils"/>
    </source>
</evidence>
<dbReference type="EMBL" id="QGKM01000029">
    <property type="protein sequence ID" value="PWQ97025.1"/>
    <property type="molecule type" value="Genomic_DNA"/>
</dbReference>
<organism evidence="4 5">
    <name type="scientific">Leucothrix pacifica</name>
    <dbReference type="NCBI Taxonomy" id="1247513"/>
    <lineage>
        <taxon>Bacteria</taxon>
        <taxon>Pseudomonadati</taxon>
        <taxon>Pseudomonadota</taxon>
        <taxon>Gammaproteobacteria</taxon>
        <taxon>Thiotrichales</taxon>
        <taxon>Thiotrichaceae</taxon>
        <taxon>Leucothrix</taxon>
    </lineage>
</organism>
<protein>
    <recommendedName>
        <fullName evidence="1">Ubiquinone biosynthesis accessory factor UbiJ</fullName>
    </recommendedName>
</protein>
<dbReference type="PANTHER" id="PTHR38693">
    <property type="entry name" value="UBIQUINONE BIOSYNTHESIS PROTEIN UBIJ"/>
    <property type="match status" value="1"/>
</dbReference>
<dbReference type="Pfam" id="PF02036">
    <property type="entry name" value="SCP2"/>
    <property type="match status" value="1"/>
</dbReference>
<dbReference type="InterPro" id="IPR003033">
    <property type="entry name" value="SCP2_sterol-bd_dom"/>
</dbReference>
<dbReference type="GO" id="GO:0006744">
    <property type="term" value="P:ubiquinone biosynthetic process"/>
    <property type="evidence" value="ECO:0007669"/>
    <property type="project" value="UniProtKB-UniRule"/>
</dbReference>
<dbReference type="Proteomes" id="UP000245539">
    <property type="component" value="Unassembled WGS sequence"/>
</dbReference>
<sequence length="209" mass="23303">MKLPVLLLALLERSLNAYLRLDGEAFSRSQSLQGKIIALHIKNLDWTLYCLAGAEDIQVMSEYGGEPDATISGSIGSLIRLNQSEDSASAMLESDVEIKGELQVAQAFSRFLSEASIDWEEMLSRVVGDIPAHQVGNFVRSGNEWVKESAESMKLNTSEYLSEESRLVVAEAELDEFIDDVDELRMAADRLEARINALQHRQDKESQPQ</sequence>
<name>A0A317CEA2_9GAMM</name>
<reference evidence="4 5" key="1">
    <citation type="submission" date="2018-05" db="EMBL/GenBank/DDBJ databases">
        <title>Leucothrix arctica sp. nov., isolated from Arctic seawater.</title>
        <authorList>
            <person name="Choi A."/>
            <person name="Baek K."/>
        </authorList>
    </citation>
    <scope>NUCLEOTIDE SEQUENCE [LARGE SCALE GENOMIC DNA]</scope>
    <source>
        <strain evidence="4 5">JCM 18388</strain>
    </source>
</reference>
<dbReference type="OrthoDB" id="9796077at2"/>
<dbReference type="UniPathway" id="UPA00232"/>
<keyword evidence="2" id="KW-0175">Coiled coil</keyword>
<keyword evidence="1" id="KW-0831">Ubiquinone biosynthesis</keyword>
<keyword evidence="1" id="KW-0963">Cytoplasm</keyword>
<evidence type="ECO:0000256" key="1">
    <source>
        <dbReference type="HAMAP-Rule" id="MF_02215"/>
    </source>
</evidence>
<evidence type="ECO:0000313" key="4">
    <source>
        <dbReference type="EMBL" id="PWQ97025.1"/>
    </source>
</evidence>
<keyword evidence="5" id="KW-1185">Reference proteome</keyword>
<comment type="caution">
    <text evidence="4">The sequence shown here is derived from an EMBL/GenBank/DDBJ whole genome shotgun (WGS) entry which is preliminary data.</text>
</comment>
<dbReference type="AlphaFoldDB" id="A0A317CEA2"/>
<comment type="function">
    <text evidence="1">Required for ubiquinone (coenzyme Q) biosynthesis. Binds hydrophobic ubiquinone biosynthetic intermediates via its SCP2 domain and is essential for the stability of the Ubi complex. May constitute a docking platform where Ubi enzymes assemble and access their SCP2-bound polyprenyl substrates.</text>
</comment>
<evidence type="ECO:0000313" key="5">
    <source>
        <dbReference type="Proteomes" id="UP000245539"/>
    </source>
</evidence>
<evidence type="ECO:0000259" key="3">
    <source>
        <dbReference type="Pfam" id="PF02036"/>
    </source>
</evidence>
<gene>
    <name evidence="1" type="primary">ubiJ</name>
    <name evidence="4" type="ORF">DKW60_11425</name>
</gene>
<dbReference type="InterPro" id="IPR036527">
    <property type="entry name" value="SCP2_sterol-bd_dom_sf"/>
</dbReference>
<dbReference type="GO" id="GO:0005737">
    <property type="term" value="C:cytoplasm"/>
    <property type="evidence" value="ECO:0007669"/>
    <property type="project" value="UniProtKB-SubCell"/>
</dbReference>
<comment type="subcellular location">
    <subcellularLocation>
        <location evidence="1">Cytoplasm</location>
    </subcellularLocation>
</comment>
<dbReference type="InterPro" id="IPR038989">
    <property type="entry name" value="UbiJ"/>
</dbReference>
<dbReference type="PANTHER" id="PTHR38693:SF1">
    <property type="entry name" value="UBIQUINONE BIOSYNTHESIS ACCESSORY FACTOR UBIJ"/>
    <property type="match status" value="1"/>
</dbReference>
<feature type="coiled-coil region" evidence="2">
    <location>
        <begin position="167"/>
        <end position="201"/>
    </location>
</feature>
<comment type="pathway">
    <text evidence="1">Cofactor biosynthesis; ubiquinone biosynthesis.</text>
</comment>
<dbReference type="HAMAP" id="MF_02215">
    <property type="entry name" value="UbiJ"/>
    <property type="match status" value="1"/>
</dbReference>
<comment type="similarity">
    <text evidence="1">Belongs to the UbiJ family.</text>
</comment>
<dbReference type="SUPFAM" id="SSF55718">
    <property type="entry name" value="SCP-like"/>
    <property type="match status" value="1"/>
</dbReference>
<feature type="domain" description="SCP2" evidence="3">
    <location>
        <begin position="15"/>
        <end position="112"/>
    </location>
</feature>
<accession>A0A317CEA2</accession>
<proteinExistence type="inferred from homology"/>
<dbReference type="RefSeq" id="WP_109837790.1">
    <property type="nucleotide sequence ID" value="NZ_QGKM01000029.1"/>
</dbReference>